<feature type="region of interest" description="Disordered" evidence="1">
    <location>
        <begin position="392"/>
        <end position="426"/>
    </location>
</feature>
<organism evidence="2 3">
    <name type="scientific">Cryomyces minteri</name>
    <dbReference type="NCBI Taxonomy" id="331657"/>
    <lineage>
        <taxon>Eukaryota</taxon>
        <taxon>Fungi</taxon>
        <taxon>Dikarya</taxon>
        <taxon>Ascomycota</taxon>
        <taxon>Pezizomycotina</taxon>
        <taxon>Dothideomycetes</taxon>
        <taxon>Dothideomycetes incertae sedis</taxon>
        <taxon>Cryomyces</taxon>
    </lineage>
</organism>
<dbReference type="STRING" id="331657.A0A4U0WT23"/>
<dbReference type="OrthoDB" id="5428038at2759"/>
<name>A0A4U0WT23_9PEZI</name>
<proteinExistence type="predicted"/>
<gene>
    <name evidence="2" type="ORF">B0A49_09652</name>
</gene>
<protein>
    <submittedName>
        <fullName evidence="2">Uncharacterized protein</fullName>
    </submittedName>
</protein>
<evidence type="ECO:0000256" key="1">
    <source>
        <dbReference type="SAM" id="MobiDB-lite"/>
    </source>
</evidence>
<keyword evidence="3" id="KW-1185">Reference proteome</keyword>
<dbReference type="AlphaFoldDB" id="A0A4U0WT23"/>
<sequence>MSPGFWPHICVATSIGSSATAAATLLVIANIHRNDLLDLGRLQPSIVFGRDILQYHRTAAPGFMDTPYLTGETWNAIHGTLADRVSAGDLATHLASMSAKEATQIIFQHWVRPYILQLKVRPNTWDWIAGRRAVGDAGVRCTKYFYRGNFVLVKPTDLDTFHAIKAHLEVRLRPSPGSEISSLAPFIDLLAVLAHHKQPYDATTKDVFTILRRSLSPDSIVDLAASLARDKKVFMDPVFAASLVDDFAVAGHVKAACDLFRLVPNVWLSLCPHLPIALINDPSGHKTGYIYRIFEMLNRDDPTNSVPHLLRTPHHTTAVTQTRIDLIHLIAYAFADCPHLLPRVAFRRVYWLYRYLRARQAPLSSLLSRAFVRAGIIRPLQEGQWVSTSGLGLEGKGDSREVNQGEEGSAGGEEPEGTFAWMTSTR</sequence>
<reference evidence="2 3" key="1">
    <citation type="submission" date="2017-03" db="EMBL/GenBank/DDBJ databases">
        <title>Genomes of endolithic fungi from Antarctica.</title>
        <authorList>
            <person name="Coleine C."/>
            <person name="Masonjones S."/>
            <person name="Stajich J.E."/>
        </authorList>
    </citation>
    <scope>NUCLEOTIDE SEQUENCE [LARGE SCALE GENOMIC DNA]</scope>
    <source>
        <strain evidence="2 3">CCFEE 5187</strain>
    </source>
</reference>
<comment type="caution">
    <text evidence="2">The sequence shown here is derived from an EMBL/GenBank/DDBJ whole genome shotgun (WGS) entry which is preliminary data.</text>
</comment>
<dbReference type="EMBL" id="NAJN01001099">
    <property type="protein sequence ID" value="TKA65766.1"/>
    <property type="molecule type" value="Genomic_DNA"/>
</dbReference>
<accession>A0A4U0WT23</accession>
<evidence type="ECO:0000313" key="3">
    <source>
        <dbReference type="Proteomes" id="UP000308768"/>
    </source>
</evidence>
<evidence type="ECO:0000313" key="2">
    <source>
        <dbReference type="EMBL" id="TKA65766.1"/>
    </source>
</evidence>
<dbReference type="Proteomes" id="UP000308768">
    <property type="component" value="Unassembled WGS sequence"/>
</dbReference>